<organism evidence="2 3">
    <name type="scientific">Arenimonas metalli CF5-1</name>
    <dbReference type="NCBI Taxonomy" id="1384056"/>
    <lineage>
        <taxon>Bacteria</taxon>
        <taxon>Pseudomonadati</taxon>
        <taxon>Pseudomonadota</taxon>
        <taxon>Gammaproteobacteria</taxon>
        <taxon>Lysobacterales</taxon>
        <taxon>Lysobacteraceae</taxon>
        <taxon>Arenimonas</taxon>
    </lineage>
</organism>
<dbReference type="PATRIC" id="fig|1384056.3.peg.1221"/>
<sequence length="156" mass="16085">MHVRPGNPRWLLAAGGVMVLGAVAHLLAPLGGPAWYQALGAPPGLAVMAAAGSMRPAITCVVIATLLLACAAFAFSGAGRRRPLPLLRPALAAIGVGLLVRGLAFIPLAAWRPQLLSGLCGRCEGANAFVWITSLLCLLLAAAYLHGAWALPRRAR</sequence>
<keyword evidence="1" id="KW-0472">Membrane</keyword>
<protein>
    <submittedName>
        <fullName evidence="2">Uncharacterized protein</fullName>
    </submittedName>
</protein>
<keyword evidence="1" id="KW-1133">Transmembrane helix</keyword>
<feature type="transmembrane region" description="Helical" evidence="1">
    <location>
        <begin position="90"/>
        <end position="109"/>
    </location>
</feature>
<proteinExistence type="predicted"/>
<dbReference type="EMBL" id="AVCK01000015">
    <property type="protein sequence ID" value="KFN46548.1"/>
    <property type="molecule type" value="Genomic_DNA"/>
</dbReference>
<evidence type="ECO:0000256" key="1">
    <source>
        <dbReference type="SAM" id="Phobius"/>
    </source>
</evidence>
<reference evidence="2 3" key="1">
    <citation type="submission" date="2013-09" db="EMBL/GenBank/DDBJ databases">
        <title>Genome sequencing of Arenimonas metalli.</title>
        <authorList>
            <person name="Chen F."/>
            <person name="Wang G."/>
        </authorList>
    </citation>
    <scope>NUCLEOTIDE SEQUENCE [LARGE SCALE GENOMIC DNA]</scope>
    <source>
        <strain evidence="2 3">CF5-1</strain>
    </source>
</reference>
<dbReference type="Proteomes" id="UP000029393">
    <property type="component" value="Unassembled WGS sequence"/>
</dbReference>
<dbReference type="RefSeq" id="WP_034211796.1">
    <property type="nucleotide sequence ID" value="NZ_AVCK01000015.1"/>
</dbReference>
<dbReference type="AlphaFoldDB" id="A0A091B1S8"/>
<keyword evidence="1" id="KW-0812">Transmembrane</keyword>
<keyword evidence="3" id="KW-1185">Reference proteome</keyword>
<dbReference type="eggNOG" id="ENOG5032XJR">
    <property type="taxonomic scope" value="Bacteria"/>
</dbReference>
<evidence type="ECO:0000313" key="2">
    <source>
        <dbReference type="EMBL" id="KFN46548.1"/>
    </source>
</evidence>
<accession>A0A091B1S8</accession>
<gene>
    <name evidence="2" type="ORF">N787_09980</name>
</gene>
<comment type="caution">
    <text evidence="2">The sequence shown here is derived from an EMBL/GenBank/DDBJ whole genome shotgun (WGS) entry which is preliminary data.</text>
</comment>
<dbReference type="STRING" id="1384056.N787_09980"/>
<evidence type="ECO:0000313" key="3">
    <source>
        <dbReference type="Proteomes" id="UP000029393"/>
    </source>
</evidence>
<feature type="transmembrane region" description="Helical" evidence="1">
    <location>
        <begin position="56"/>
        <end position="78"/>
    </location>
</feature>
<name>A0A091B1S8_9GAMM</name>
<feature type="transmembrane region" description="Helical" evidence="1">
    <location>
        <begin position="129"/>
        <end position="151"/>
    </location>
</feature>